<comment type="caution">
    <text evidence="1">The sequence shown here is derived from an EMBL/GenBank/DDBJ whole genome shotgun (WGS) entry which is preliminary data.</text>
</comment>
<dbReference type="PANTHER" id="PTHR22954:SF3">
    <property type="entry name" value="PROTEIN CBG08539"/>
    <property type="match status" value="1"/>
</dbReference>
<accession>A0A226D3R8</accession>
<dbReference type="AlphaFoldDB" id="A0A226D3R8"/>
<dbReference type="InterPro" id="IPR005312">
    <property type="entry name" value="DUF1759"/>
</dbReference>
<proteinExistence type="predicted"/>
<reference evidence="1 2" key="1">
    <citation type="submission" date="2015-12" db="EMBL/GenBank/DDBJ databases">
        <title>The genome of Folsomia candida.</title>
        <authorList>
            <person name="Faddeeva A."/>
            <person name="Derks M.F."/>
            <person name="Anvar Y."/>
            <person name="Smit S."/>
            <person name="Van Straalen N."/>
            <person name="Roelofs D."/>
        </authorList>
    </citation>
    <scope>NUCLEOTIDE SEQUENCE [LARGE SCALE GENOMIC DNA]</scope>
    <source>
        <strain evidence="1 2">VU population</strain>
        <tissue evidence="1">Whole body</tissue>
    </source>
</reference>
<name>A0A226D3R8_FOLCA</name>
<evidence type="ECO:0000313" key="2">
    <source>
        <dbReference type="Proteomes" id="UP000198287"/>
    </source>
</evidence>
<dbReference type="Pfam" id="PF03564">
    <property type="entry name" value="DUF1759"/>
    <property type="match status" value="1"/>
</dbReference>
<evidence type="ECO:0000313" key="1">
    <source>
        <dbReference type="EMBL" id="OXA39823.1"/>
    </source>
</evidence>
<gene>
    <name evidence="1" type="ORF">Fcan01_25505</name>
</gene>
<dbReference type="PANTHER" id="PTHR22954">
    <property type="entry name" value="RETROVIRAL PROTEASE-RELATED"/>
    <property type="match status" value="1"/>
</dbReference>
<protein>
    <submittedName>
        <fullName evidence="1">Uncharacterized protein</fullName>
    </submittedName>
</protein>
<dbReference type="EMBL" id="LNIX01000037">
    <property type="protein sequence ID" value="OXA39823.1"/>
    <property type="molecule type" value="Genomic_DNA"/>
</dbReference>
<sequence>MADTYWNTFEAIKSRVDFYIEILANHANGTNLLTQISSQCHLDDCKVLAQDITDLHRLCFSTFSGDNSNPTDPHSPRDQPLAEWEHLDEEFTLTHVKIIEILRELTPPEGLRLKLPKLTLPTFNGHWADWPSFKSEFNDKVNDSSKFPRHKKLHLLKEALTGPALEAIQDLQETDRNWDAAWDKLLSRYDSQKIAAYAAIKPLFQLRPMKKMTGDGIYHVLAEVRTAQARLSEVDLGTVTREEVIFSGFILAQLEDEDVVRFLESLPDNNVPSMDTLVSWVENYARSLEFARSSSHQRRRGR</sequence>
<keyword evidence="2" id="KW-1185">Reference proteome</keyword>
<dbReference type="Proteomes" id="UP000198287">
    <property type="component" value="Unassembled WGS sequence"/>
</dbReference>
<organism evidence="1 2">
    <name type="scientific">Folsomia candida</name>
    <name type="common">Springtail</name>
    <dbReference type="NCBI Taxonomy" id="158441"/>
    <lineage>
        <taxon>Eukaryota</taxon>
        <taxon>Metazoa</taxon>
        <taxon>Ecdysozoa</taxon>
        <taxon>Arthropoda</taxon>
        <taxon>Hexapoda</taxon>
        <taxon>Collembola</taxon>
        <taxon>Entomobryomorpha</taxon>
        <taxon>Isotomoidea</taxon>
        <taxon>Isotomidae</taxon>
        <taxon>Proisotominae</taxon>
        <taxon>Folsomia</taxon>
    </lineage>
</organism>
<dbReference type="OrthoDB" id="5984724at2759"/>